<comment type="caution">
    <text evidence="2">The sequence shown here is derived from an EMBL/GenBank/DDBJ whole genome shotgun (WGS) entry which is preliminary data.</text>
</comment>
<proteinExistence type="predicted"/>
<dbReference type="OrthoDB" id="10541077at2759"/>
<organism evidence="2 3">
    <name type="scientific">Trichinella nativa</name>
    <dbReference type="NCBI Taxonomy" id="6335"/>
    <lineage>
        <taxon>Eukaryota</taxon>
        <taxon>Metazoa</taxon>
        <taxon>Ecdysozoa</taxon>
        <taxon>Nematoda</taxon>
        <taxon>Enoplea</taxon>
        <taxon>Dorylaimia</taxon>
        <taxon>Trichinellida</taxon>
        <taxon>Trichinellidae</taxon>
        <taxon>Trichinella</taxon>
    </lineage>
</organism>
<dbReference type="EMBL" id="JYDW01000015">
    <property type="protein sequence ID" value="KRZ61781.1"/>
    <property type="molecule type" value="Genomic_DNA"/>
</dbReference>
<reference evidence="2 3" key="1">
    <citation type="submission" date="2015-05" db="EMBL/GenBank/DDBJ databases">
        <title>Evolution of Trichinella species and genotypes.</title>
        <authorList>
            <person name="Korhonen P.K."/>
            <person name="Edoardo P."/>
            <person name="Giuseppe L.R."/>
            <person name="Gasser R.B."/>
        </authorList>
    </citation>
    <scope>NUCLEOTIDE SEQUENCE [LARGE SCALE GENOMIC DNA]</scope>
    <source>
        <strain evidence="2">ISS10</strain>
    </source>
</reference>
<evidence type="ECO:0000313" key="3">
    <source>
        <dbReference type="Proteomes" id="UP000054721"/>
    </source>
</evidence>
<evidence type="ECO:0000256" key="1">
    <source>
        <dbReference type="SAM" id="Phobius"/>
    </source>
</evidence>
<feature type="transmembrane region" description="Helical" evidence="1">
    <location>
        <begin position="197"/>
        <end position="216"/>
    </location>
</feature>
<keyword evidence="3" id="KW-1185">Reference proteome</keyword>
<name>A0A0V1LQK6_9BILA</name>
<keyword evidence="1" id="KW-0472">Membrane</keyword>
<accession>A0A0V1LQK6</accession>
<feature type="transmembrane region" description="Helical" evidence="1">
    <location>
        <begin position="96"/>
        <end position="126"/>
    </location>
</feature>
<keyword evidence="1" id="KW-0812">Transmembrane</keyword>
<protein>
    <submittedName>
        <fullName evidence="2">Uncharacterized protein</fullName>
    </submittedName>
</protein>
<dbReference type="Proteomes" id="UP000054721">
    <property type="component" value="Unassembled WGS sequence"/>
</dbReference>
<keyword evidence="1" id="KW-1133">Transmembrane helix</keyword>
<gene>
    <name evidence="2" type="ORF">T02_7600</name>
</gene>
<evidence type="ECO:0000313" key="2">
    <source>
        <dbReference type="EMBL" id="KRZ61781.1"/>
    </source>
</evidence>
<dbReference type="AlphaFoldDB" id="A0A0V1LQK6"/>
<sequence>MIEWHSCGSFRVIDEPKTLALFAQQQKHHPHHIITISSFTVHDYVVHASFIRGLFFYFEIFARKRRLNEVQALYTVKHFCSCSDLLQSQFLLTKSATAYCLLLTAAAAADAFAASTFAATAAFAGAAHQKKKLKNKLDHFITIKCFTMSKKWEYHVVEMPFCCCISEVITIDIGAQLQTTIKLDEHYKLDMLQNCRLLLDLVLLLLCCFLYELNLFNDLLNLI</sequence>